<proteinExistence type="predicted"/>
<sequence>MGPEAEIKKQVNPFYCNICKIWCASALNFQTCFFGFKHKTVRSVFECNFCQILQIHFAIEYGFKIYF</sequence>
<dbReference type="EMBL" id="LSYS01008581">
    <property type="protein sequence ID" value="OPJ68441.1"/>
    <property type="molecule type" value="Genomic_DNA"/>
</dbReference>
<organism evidence="1 2">
    <name type="scientific">Patagioenas fasciata monilis</name>
    <dbReference type="NCBI Taxonomy" id="372326"/>
    <lineage>
        <taxon>Eukaryota</taxon>
        <taxon>Metazoa</taxon>
        <taxon>Chordata</taxon>
        <taxon>Craniata</taxon>
        <taxon>Vertebrata</taxon>
        <taxon>Euteleostomi</taxon>
        <taxon>Archelosauria</taxon>
        <taxon>Archosauria</taxon>
        <taxon>Dinosauria</taxon>
        <taxon>Saurischia</taxon>
        <taxon>Theropoda</taxon>
        <taxon>Coelurosauria</taxon>
        <taxon>Aves</taxon>
        <taxon>Neognathae</taxon>
        <taxon>Neoaves</taxon>
        <taxon>Columbimorphae</taxon>
        <taxon>Columbiformes</taxon>
        <taxon>Columbidae</taxon>
        <taxon>Patagioenas</taxon>
    </lineage>
</organism>
<dbReference type="OrthoDB" id="9380433at2759"/>
<protein>
    <submittedName>
        <fullName evidence="1">Uncharacterized protein</fullName>
    </submittedName>
</protein>
<dbReference type="STRING" id="372326.A0A1V4J885"/>
<evidence type="ECO:0000313" key="2">
    <source>
        <dbReference type="Proteomes" id="UP000190648"/>
    </source>
</evidence>
<keyword evidence="2" id="KW-1185">Reference proteome</keyword>
<comment type="caution">
    <text evidence="1">The sequence shown here is derived from an EMBL/GenBank/DDBJ whole genome shotgun (WGS) entry which is preliminary data.</text>
</comment>
<gene>
    <name evidence="1" type="ORF">AV530_006080</name>
</gene>
<reference evidence="1 2" key="1">
    <citation type="submission" date="2016-02" db="EMBL/GenBank/DDBJ databases">
        <title>Band-tailed pigeon sequencing and assembly.</title>
        <authorList>
            <person name="Soares A.E."/>
            <person name="Novak B.J."/>
            <person name="Rice E.S."/>
            <person name="O'Connell B."/>
            <person name="Chang D."/>
            <person name="Weber S."/>
            <person name="Shapiro B."/>
        </authorList>
    </citation>
    <scope>NUCLEOTIDE SEQUENCE [LARGE SCALE GENOMIC DNA]</scope>
    <source>
        <strain evidence="1">BTP2013</strain>
        <tissue evidence="1">Blood</tissue>
    </source>
</reference>
<dbReference type="AlphaFoldDB" id="A0A1V4J885"/>
<dbReference type="Gene3D" id="3.30.160.60">
    <property type="entry name" value="Classic Zinc Finger"/>
    <property type="match status" value="1"/>
</dbReference>
<accession>A0A1V4J885</accession>
<dbReference type="Proteomes" id="UP000190648">
    <property type="component" value="Unassembled WGS sequence"/>
</dbReference>
<name>A0A1V4J885_PATFA</name>
<evidence type="ECO:0000313" key="1">
    <source>
        <dbReference type="EMBL" id="OPJ68441.1"/>
    </source>
</evidence>